<evidence type="ECO:0000256" key="3">
    <source>
        <dbReference type="ARBA" id="ARBA00022475"/>
    </source>
</evidence>
<dbReference type="AlphaFoldDB" id="A0A7T0KND3"/>
<sequence>MTTFKDVSLLLARILLGVILIAHGWQKFNEWTLAGTAEAFGGMGVPAPGLTSAIAAVIELVGGIFLLIGAATPWVAVVIALQMLAAYLFAHIGNGVFISNGGFELVGAIAAASLALAAVGAGRFSVDHLLASRRARD</sequence>
<dbReference type="RefSeq" id="WP_165001992.1">
    <property type="nucleotide sequence ID" value="NZ_CP064955.1"/>
</dbReference>
<proteinExistence type="inferred from homology"/>
<comment type="subcellular location">
    <subcellularLocation>
        <location evidence="1">Cell membrane</location>
        <topology evidence="1">Multi-pass membrane protein</topology>
    </subcellularLocation>
</comment>
<dbReference type="InterPro" id="IPR032808">
    <property type="entry name" value="DoxX"/>
</dbReference>
<evidence type="ECO:0000256" key="6">
    <source>
        <dbReference type="ARBA" id="ARBA00023136"/>
    </source>
</evidence>
<organism evidence="8 9">
    <name type="scientific">Corynebacterium qintianiae</name>
    <dbReference type="NCBI Taxonomy" id="2709392"/>
    <lineage>
        <taxon>Bacteria</taxon>
        <taxon>Bacillati</taxon>
        <taxon>Actinomycetota</taxon>
        <taxon>Actinomycetes</taxon>
        <taxon>Mycobacteriales</taxon>
        <taxon>Corynebacteriaceae</taxon>
        <taxon>Corynebacterium</taxon>
    </lineage>
</organism>
<dbReference type="InterPro" id="IPR051907">
    <property type="entry name" value="DoxX-like_oxidoreductase"/>
</dbReference>
<evidence type="ECO:0000256" key="7">
    <source>
        <dbReference type="SAM" id="Phobius"/>
    </source>
</evidence>
<feature type="transmembrane region" description="Helical" evidence="7">
    <location>
        <begin position="105"/>
        <end position="126"/>
    </location>
</feature>
<dbReference type="PANTHER" id="PTHR33452">
    <property type="entry name" value="OXIDOREDUCTASE CATD-RELATED"/>
    <property type="match status" value="1"/>
</dbReference>
<name>A0A7T0KND3_9CORY</name>
<keyword evidence="3" id="KW-1003">Cell membrane</keyword>
<keyword evidence="6 7" id="KW-0472">Membrane</keyword>
<dbReference type="EMBL" id="CP064955">
    <property type="protein sequence ID" value="QPK83855.1"/>
    <property type="molecule type" value="Genomic_DNA"/>
</dbReference>
<comment type="similarity">
    <text evidence="2">Belongs to the DoxX family.</text>
</comment>
<dbReference type="KEGG" id="cqn:G7Y29_03420"/>
<gene>
    <name evidence="8" type="ORF">G7Y29_03420</name>
</gene>
<feature type="transmembrane region" description="Helical" evidence="7">
    <location>
        <begin position="7"/>
        <end position="25"/>
    </location>
</feature>
<feature type="transmembrane region" description="Helical" evidence="7">
    <location>
        <begin position="45"/>
        <end position="67"/>
    </location>
</feature>
<reference evidence="8 9" key="1">
    <citation type="submission" date="2020-11" db="EMBL/GenBank/DDBJ databases">
        <title>Corynebacterium sp. MC1420.</title>
        <authorList>
            <person name="Zhou J."/>
        </authorList>
    </citation>
    <scope>NUCLEOTIDE SEQUENCE [LARGE SCALE GENOMIC DNA]</scope>
    <source>
        <strain evidence="8 9">MC1420</strain>
    </source>
</reference>
<evidence type="ECO:0000313" key="9">
    <source>
        <dbReference type="Proteomes" id="UP000594586"/>
    </source>
</evidence>
<evidence type="ECO:0000256" key="4">
    <source>
        <dbReference type="ARBA" id="ARBA00022692"/>
    </source>
</evidence>
<dbReference type="PANTHER" id="PTHR33452:SF1">
    <property type="entry name" value="INNER MEMBRANE PROTEIN YPHA-RELATED"/>
    <property type="match status" value="1"/>
</dbReference>
<dbReference type="GO" id="GO:0005886">
    <property type="term" value="C:plasma membrane"/>
    <property type="evidence" value="ECO:0007669"/>
    <property type="project" value="UniProtKB-SubCell"/>
</dbReference>
<evidence type="ECO:0000256" key="1">
    <source>
        <dbReference type="ARBA" id="ARBA00004651"/>
    </source>
</evidence>
<keyword evidence="5 7" id="KW-1133">Transmembrane helix</keyword>
<keyword evidence="4 7" id="KW-0812">Transmembrane</keyword>
<keyword evidence="9" id="KW-1185">Reference proteome</keyword>
<dbReference type="Pfam" id="PF07681">
    <property type="entry name" value="DoxX"/>
    <property type="match status" value="1"/>
</dbReference>
<feature type="transmembrane region" description="Helical" evidence="7">
    <location>
        <begin position="74"/>
        <end position="93"/>
    </location>
</feature>
<evidence type="ECO:0000256" key="5">
    <source>
        <dbReference type="ARBA" id="ARBA00022989"/>
    </source>
</evidence>
<accession>A0A7T0KND3</accession>
<evidence type="ECO:0000256" key="2">
    <source>
        <dbReference type="ARBA" id="ARBA00006679"/>
    </source>
</evidence>
<protein>
    <submittedName>
        <fullName evidence="8">DoxX family protein</fullName>
    </submittedName>
</protein>
<dbReference type="Proteomes" id="UP000594586">
    <property type="component" value="Chromosome"/>
</dbReference>
<evidence type="ECO:0000313" key="8">
    <source>
        <dbReference type="EMBL" id="QPK83855.1"/>
    </source>
</evidence>